<comment type="subunit">
    <text evidence="3">Interacts (via cytoplasmic region) with ILK.</text>
</comment>
<organism evidence="6 7">
    <name type="scientific">Steinernema hermaphroditum</name>
    <dbReference type="NCBI Taxonomy" id="289476"/>
    <lineage>
        <taxon>Eukaryota</taxon>
        <taxon>Metazoa</taxon>
        <taxon>Ecdysozoa</taxon>
        <taxon>Nematoda</taxon>
        <taxon>Chromadorea</taxon>
        <taxon>Rhabditida</taxon>
        <taxon>Tylenchina</taxon>
        <taxon>Panagrolaimomorpha</taxon>
        <taxon>Strongyloidoidea</taxon>
        <taxon>Steinernematidae</taxon>
        <taxon>Steinernema</taxon>
    </lineage>
</organism>
<dbReference type="InterPro" id="IPR039730">
    <property type="entry name" value="Jlp2/Ccd25"/>
</dbReference>
<evidence type="ECO:0000256" key="2">
    <source>
        <dbReference type="ARBA" id="ARBA00016700"/>
    </source>
</evidence>
<dbReference type="PANTHER" id="PTHR13049:SF2">
    <property type="entry name" value="COILED-COIL DOMAIN-CONTAINING PROTEIN 25"/>
    <property type="match status" value="1"/>
</dbReference>
<name>A0AA39LR23_9BILA</name>
<evidence type="ECO:0000256" key="1">
    <source>
        <dbReference type="ARBA" id="ARBA00008998"/>
    </source>
</evidence>
<comment type="similarity">
    <text evidence="1">Belongs to the CCDC25 family.</text>
</comment>
<proteinExistence type="inferred from homology"/>
<evidence type="ECO:0000313" key="6">
    <source>
        <dbReference type="EMBL" id="KAK0406936.1"/>
    </source>
</evidence>
<dbReference type="Proteomes" id="UP001175271">
    <property type="component" value="Unassembled WGS sequence"/>
</dbReference>
<dbReference type="InterPro" id="IPR008532">
    <property type="entry name" value="NFACT_RNA-bd"/>
</dbReference>
<dbReference type="EMBL" id="JAUCMV010000004">
    <property type="protein sequence ID" value="KAK0406936.1"/>
    <property type="molecule type" value="Genomic_DNA"/>
</dbReference>
<protein>
    <recommendedName>
        <fullName evidence="2">Coiled-coil domain-containing protein 25</fullName>
    </recommendedName>
</protein>
<dbReference type="Pfam" id="PF05670">
    <property type="entry name" value="NFACT-R_1"/>
    <property type="match status" value="1"/>
</dbReference>
<evidence type="ECO:0000256" key="3">
    <source>
        <dbReference type="ARBA" id="ARBA00024214"/>
    </source>
</evidence>
<evidence type="ECO:0000256" key="4">
    <source>
        <dbReference type="SAM" id="MobiDB-lite"/>
    </source>
</evidence>
<feature type="compositionally biased region" description="Basic and acidic residues" evidence="4">
    <location>
        <begin position="154"/>
        <end position="193"/>
    </location>
</feature>
<gene>
    <name evidence="6" type="ORF">QR680_018900</name>
</gene>
<evidence type="ECO:0000259" key="5">
    <source>
        <dbReference type="Pfam" id="PF05670"/>
    </source>
</evidence>
<feature type="domain" description="NFACT RNA-binding" evidence="5">
    <location>
        <begin position="7"/>
        <end position="111"/>
    </location>
</feature>
<keyword evidence="7" id="KW-1185">Reference proteome</keyword>
<sequence length="208" mass="24103">MVIKYYSNVVNPPAMIYMGRDKVENEELIRWGWPEDVWFHVDNLSSAHVYLRLGPGQTIDDIPKELVEDCAQLVKANSIKGCKMSDVSVCYTAWSNLRKTGEMDVGQIGFHSDKAVKKIRIEKKNDIVNRLKKTEAKDHVIDYKGEREARDAKFRAADKARKREEIAKQEAERKQLEQERELRSYDRLMDEQKMTSNADGGNESDDFM</sequence>
<evidence type="ECO:0000313" key="7">
    <source>
        <dbReference type="Proteomes" id="UP001175271"/>
    </source>
</evidence>
<dbReference type="PANTHER" id="PTHR13049">
    <property type="entry name" value="DUF814-RELATED"/>
    <property type="match status" value="1"/>
</dbReference>
<dbReference type="AlphaFoldDB" id="A0AA39LR23"/>
<accession>A0AA39LR23</accession>
<feature type="region of interest" description="Disordered" evidence="4">
    <location>
        <begin position="154"/>
        <end position="208"/>
    </location>
</feature>
<reference evidence="6" key="1">
    <citation type="submission" date="2023-06" db="EMBL/GenBank/DDBJ databases">
        <title>Genomic analysis of the entomopathogenic nematode Steinernema hermaphroditum.</title>
        <authorList>
            <person name="Schwarz E.M."/>
            <person name="Heppert J.K."/>
            <person name="Baniya A."/>
            <person name="Schwartz H.T."/>
            <person name="Tan C.-H."/>
            <person name="Antoshechkin I."/>
            <person name="Sternberg P.W."/>
            <person name="Goodrich-Blair H."/>
            <person name="Dillman A.R."/>
        </authorList>
    </citation>
    <scope>NUCLEOTIDE SEQUENCE</scope>
    <source>
        <strain evidence="6">PS9179</strain>
        <tissue evidence="6">Whole animal</tissue>
    </source>
</reference>
<comment type="caution">
    <text evidence="6">The sequence shown here is derived from an EMBL/GenBank/DDBJ whole genome shotgun (WGS) entry which is preliminary data.</text>
</comment>